<dbReference type="Gene3D" id="3.40.50.1110">
    <property type="entry name" value="SGNH hydrolase"/>
    <property type="match status" value="1"/>
</dbReference>
<evidence type="ECO:0000256" key="1">
    <source>
        <dbReference type="SAM" id="SignalP"/>
    </source>
</evidence>
<dbReference type="SUPFAM" id="SSF52266">
    <property type="entry name" value="SGNH hydrolase"/>
    <property type="match status" value="1"/>
</dbReference>
<evidence type="ECO:0000313" key="5">
    <source>
        <dbReference type="Proteomes" id="UP000520770"/>
    </source>
</evidence>
<evidence type="ECO:0000313" key="2">
    <source>
        <dbReference type="EMBL" id="MBB4347931.1"/>
    </source>
</evidence>
<keyword evidence="6" id="KW-1185">Reference proteome</keyword>
<dbReference type="EMBL" id="JACIGY010000001">
    <property type="protein sequence ID" value="MBB4409675.1"/>
    <property type="molecule type" value="Genomic_DNA"/>
</dbReference>
<keyword evidence="1" id="KW-0732">Signal</keyword>
<proteinExistence type="predicted"/>
<reference evidence="5 6" key="1">
    <citation type="submission" date="2020-08" db="EMBL/GenBank/DDBJ databases">
        <title>Genomic Encyclopedia of Type Strains, Phase IV (KMG-V): Genome sequencing to study the core and pangenomes of soil and plant-associated prokaryotes.</title>
        <authorList>
            <person name="Whitman W."/>
        </authorList>
    </citation>
    <scope>NUCLEOTIDE SEQUENCE [LARGE SCALE GENOMIC DNA]</scope>
    <source>
        <strain evidence="3 6">SEMIA 444</strain>
        <strain evidence="2 5">SEMIA 448</strain>
        <strain evidence="4 7">SEMIA 452</strain>
    </source>
</reference>
<dbReference type="EMBL" id="JACIGW010000001">
    <property type="protein sequence ID" value="MBB4347931.1"/>
    <property type="molecule type" value="Genomic_DNA"/>
</dbReference>
<evidence type="ECO:0000313" key="3">
    <source>
        <dbReference type="EMBL" id="MBB4409675.1"/>
    </source>
</evidence>
<dbReference type="RefSeq" id="WP_183821943.1">
    <property type="nucleotide sequence ID" value="NZ_JACIGW010000001.1"/>
</dbReference>
<dbReference type="GO" id="GO:0016788">
    <property type="term" value="F:hydrolase activity, acting on ester bonds"/>
    <property type="evidence" value="ECO:0007669"/>
    <property type="project" value="UniProtKB-ARBA"/>
</dbReference>
<accession>A0A7W6X8H4</accession>
<feature type="chain" id="PRO_5036214446" description="SGNH/GDSL hydrolase family protein" evidence="1">
    <location>
        <begin position="25"/>
        <end position="514"/>
    </location>
</feature>
<gene>
    <name evidence="3" type="ORF">GGE31_000146</name>
    <name evidence="2" type="ORF">GGE33_001639</name>
    <name evidence="4" type="ORF">GGE35_000144</name>
</gene>
<dbReference type="AlphaFoldDB" id="A0A7W6X8H4"/>
<name>A0A7W6X8H4_9HYPH</name>
<comment type="caution">
    <text evidence="3">The sequence shown here is derived from an EMBL/GenBank/DDBJ whole genome shotgun (WGS) entry which is preliminary data.</text>
</comment>
<organism evidence="3 6">
    <name type="scientific">Aliirhizobium cellulosilyticum</name>
    <dbReference type="NCBI Taxonomy" id="393664"/>
    <lineage>
        <taxon>Bacteria</taxon>
        <taxon>Pseudomonadati</taxon>
        <taxon>Pseudomonadota</taxon>
        <taxon>Alphaproteobacteria</taxon>
        <taxon>Hyphomicrobiales</taxon>
        <taxon>Rhizobiaceae</taxon>
        <taxon>Aliirhizobium</taxon>
    </lineage>
</organism>
<evidence type="ECO:0008006" key="8">
    <source>
        <dbReference type="Google" id="ProtNLM"/>
    </source>
</evidence>
<dbReference type="Proteomes" id="UP000520770">
    <property type="component" value="Unassembled WGS sequence"/>
</dbReference>
<dbReference type="Proteomes" id="UP000524535">
    <property type="component" value="Unassembled WGS sequence"/>
</dbReference>
<sequence>MATIQKNVKTVLLGLAASLLAVNAAGQLVRVDADVMAPRPAYVGNAATRCFPCNNRNASITRNMSRTFHIARERMYNPVVEYANWAFSNAGEVDGYAGATIKVAIEYPAGSTPVLANECIAAGNAAVPHPIGNTKLTFGTTANPVVIPWGAIFFMRVYVVGPNGVTWTQLAGGNQSQWGSAPGEFCELGTTDNDKVMAGSGSISGAVYAPMVIATSKTSPSPVIIGDSRPAGGAGTNLQANYDNGPETRILGPVFGYSNFAMSATLLSQWNAGSHTYFYQLLAKGYWTHLITAYGTNDIGNAQTAATILANRATCAANLKAIKSDLIIIGETIYPYVSSSDVFVTKANQNIGAYNSGNQYRIFTLNNGIRAGIVGEDYVWDIADALDPTREGLYPVSADVGLAARTPASCTAGAISGTTFTAGGTVTGTFKPNDYLYDAALNIKDSTMIVEQLTATTFRVNKNYNGSFPNPAAVAATTVTTAGTVTRDGLHVQNVGEEIIIRDKGPDLITKIAA</sequence>
<dbReference type="InterPro" id="IPR036514">
    <property type="entry name" value="SGNH_hydro_sf"/>
</dbReference>
<dbReference type="EMBL" id="JACIHM010000001">
    <property type="protein sequence ID" value="MBB4444362.1"/>
    <property type="molecule type" value="Genomic_DNA"/>
</dbReference>
<evidence type="ECO:0000313" key="6">
    <source>
        <dbReference type="Proteomes" id="UP000524535"/>
    </source>
</evidence>
<dbReference type="Proteomes" id="UP000576087">
    <property type="component" value="Unassembled WGS sequence"/>
</dbReference>
<protein>
    <recommendedName>
        <fullName evidence="8">SGNH/GDSL hydrolase family protein</fullName>
    </recommendedName>
</protein>
<evidence type="ECO:0000313" key="7">
    <source>
        <dbReference type="Proteomes" id="UP000576087"/>
    </source>
</evidence>
<feature type="signal peptide" evidence="1">
    <location>
        <begin position="1"/>
        <end position="24"/>
    </location>
</feature>
<evidence type="ECO:0000313" key="4">
    <source>
        <dbReference type="EMBL" id="MBB4444362.1"/>
    </source>
</evidence>